<evidence type="ECO:0000313" key="2">
    <source>
        <dbReference type="EMBL" id="RSZ60619.1"/>
    </source>
</evidence>
<dbReference type="SUPFAM" id="SSF75169">
    <property type="entry name" value="DsrEFH-like"/>
    <property type="match status" value="1"/>
</dbReference>
<sequence>MQLFRSMAAVVVLAAVASAPASALAREEKVVYHVTDSANAMGALGNVRNHLNASPKAKIVVVTHGPGIDFLLEDAKDKNGNPYDAVVQELSNRNVKFKVCNNTLEARKIERKRVLPEATIVPSGVAEVARLQTQEEHAYIKP</sequence>
<dbReference type="PANTHER" id="PTHR37691">
    <property type="entry name" value="BLR3518 PROTEIN"/>
    <property type="match status" value="1"/>
</dbReference>
<dbReference type="InterPro" id="IPR003787">
    <property type="entry name" value="Sulphur_relay_DsrE/F-like"/>
</dbReference>
<proteinExistence type="predicted"/>
<dbReference type="InterPro" id="IPR027396">
    <property type="entry name" value="DsrEFH-like"/>
</dbReference>
<dbReference type="EMBL" id="RXLQ01000001">
    <property type="protein sequence ID" value="RSZ60619.1"/>
    <property type="molecule type" value="Genomic_DNA"/>
</dbReference>
<dbReference type="Gene3D" id="3.40.1260.10">
    <property type="entry name" value="DsrEFH-like"/>
    <property type="match status" value="1"/>
</dbReference>
<dbReference type="OrthoDB" id="8776505at2"/>
<organism evidence="2 3">
    <name type="scientific">Massilia atriviolacea</name>
    <dbReference type="NCBI Taxonomy" id="2495579"/>
    <lineage>
        <taxon>Bacteria</taxon>
        <taxon>Pseudomonadati</taxon>
        <taxon>Pseudomonadota</taxon>
        <taxon>Betaproteobacteria</taxon>
        <taxon>Burkholderiales</taxon>
        <taxon>Oxalobacteraceae</taxon>
        <taxon>Telluria group</taxon>
        <taxon>Massilia</taxon>
    </lineage>
</organism>
<dbReference type="Proteomes" id="UP000278085">
    <property type="component" value="Unassembled WGS sequence"/>
</dbReference>
<keyword evidence="1" id="KW-0732">Signal</keyword>
<dbReference type="PANTHER" id="PTHR37691:SF1">
    <property type="entry name" value="BLR3518 PROTEIN"/>
    <property type="match status" value="1"/>
</dbReference>
<keyword evidence="3" id="KW-1185">Reference proteome</keyword>
<evidence type="ECO:0000313" key="3">
    <source>
        <dbReference type="Proteomes" id="UP000278085"/>
    </source>
</evidence>
<gene>
    <name evidence="2" type="ORF">EJB06_00285</name>
</gene>
<reference evidence="2 3" key="1">
    <citation type="submission" date="2018-12" db="EMBL/GenBank/DDBJ databases">
        <authorList>
            <person name="Yang E."/>
        </authorList>
    </citation>
    <scope>NUCLEOTIDE SEQUENCE [LARGE SCALE GENOMIC DNA]</scope>
    <source>
        <strain evidence="2 3">SOD</strain>
    </source>
</reference>
<protein>
    <submittedName>
        <fullName evidence="2">Uncharacterized protein</fullName>
    </submittedName>
</protein>
<evidence type="ECO:0000256" key="1">
    <source>
        <dbReference type="SAM" id="SignalP"/>
    </source>
</evidence>
<dbReference type="Pfam" id="PF02635">
    <property type="entry name" value="DsrE"/>
    <property type="match status" value="1"/>
</dbReference>
<accession>A0A430HT16</accession>
<name>A0A430HT16_9BURK</name>
<feature type="chain" id="PRO_5019157162" evidence="1">
    <location>
        <begin position="26"/>
        <end position="142"/>
    </location>
</feature>
<comment type="caution">
    <text evidence="2">The sequence shown here is derived from an EMBL/GenBank/DDBJ whole genome shotgun (WGS) entry which is preliminary data.</text>
</comment>
<dbReference type="RefSeq" id="WP_126072003.1">
    <property type="nucleotide sequence ID" value="NZ_CP051166.1"/>
</dbReference>
<dbReference type="AlphaFoldDB" id="A0A430HT16"/>
<feature type="signal peptide" evidence="1">
    <location>
        <begin position="1"/>
        <end position="25"/>
    </location>
</feature>